<evidence type="ECO:0000256" key="8">
    <source>
        <dbReference type="ARBA" id="ARBA00022840"/>
    </source>
</evidence>
<dbReference type="Proteomes" id="UP000242317">
    <property type="component" value="Unassembled WGS sequence"/>
</dbReference>
<name>A0A1G6GMS9_9GAMM</name>
<evidence type="ECO:0000313" key="11">
    <source>
        <dbReference type="EMBL" id="SDB83281.1"/>
    </source>
</evidence>
<evidence type="ECO:0000256" key="9">
    <source>
        <dbReference type="ARBA" id="ARBA00022842"/>
    </source>
</evidence>
<evidence type="ECO:0000256" key="4">
    <source>
        <dbReference type="ARBA" id="ARBA00022490"/>
    </source>
</evidence>
<sequence length="185" mass="20866">MSDFALAKFQLQNEDDSQGLAQVLARQIASGVVFLIGDLGAGKTTLTRYWIQSLGHQGAVKSPTYTLVEPYHLASKNVYHFDLYRLQDPYELELMGIRDYLDEQDSLLLIEWPSKGEGMLSTPDVIIELTADDNEIRHITIHAPQQIIDAIQHDLNGRNLQDQSIENKSIENQSVQNHCFKGDAK</sequence>
<dbReference type="NCBIfam" id="TIGR00150">
    <property type="entry name" value="T6A_YjeE"/>
    <property type="match status" value="1"/>
</dbReference>
<comment type="subcellular location">
    <subcellularLocation>
        <location evidence="1">Cytoplasm</location>
    </subcellularLocation>
</comment>
<dbReference type="GO" id="GO:0002949">
    <property type="term" value="P:tRNA threonylcarbamoyladenosine modification"/>
    <property type="evidence" value="ECO:0007669"/>
    <property type="project" value="InterPro"/>
</dbReference>
<dbReference type="GO" id="GO:0046872">
    <property type="term" value="F:metal ion binding"/>
    <property type="evidence" value="ECO:0007669"/>
    <property type="project" value="UniProtKB-KW"/>
</dbReference>
<organism evidence="11 12">
    <name type="scientific">Acinetobacter marinus</name>
    <dbReference type="NCBI Taxonomy" id="281375"/>
    <lineage>
        <taxon>Bacteria</taxon>
        <taxon>Pseudomonadati</taxon>
        <taxon>Pseudomonadota</taxon>
        <taxon>Gammaproteobacteria</taxon>
        <taxon>Moraxellales</taxon>
        <taxon>Moraxellaceae</taxon>
        <taxon>Acinetobacter</taxon>
    </lineage>
</organism>
<evidence type="ECO:0000256" key="1">
    <source>
        <dbReference type="ARBA" id="ARBA00004496"/>
    </source>
</evidence>
<keyword evidence="9" id="KW-0460">Magnesium</keyword>
<evidence type="ECO:0000256" key="5">
    <source>
        <dbReference type="ARBA" id="ARBA00022694"/>
    </source>
</evidence>
<dbReference type="PANTHER" id="PTHR33540">
    <property type="entry name" value="TRNA THREONYLCARBAMOYLADENOSINE BIOSYNTHESIS PROTEIN TSAE"/>
    <property type="match status" value="1"/>
</dbReference>
<keyword evidence="5" id="KW-0819">tRNA processing</keyword>
<dbReference type="Gene3D" id="3.40.50.300">
    <property type="entry name" value="P-loop containing nucleotide triphosphate hydrolases"/>
    <property type="match status" value="1"/>
</dbReference>
<keyword evidence="8" id="KW-0067">ATP-binding</keyword>
<dbReference type="GO" id="GO:0005524">
    <property type="term" value="F:ATP binding"/>
    <property type="evidence" value="ECO:0007669"/>
    <property type="project" value="UniProtKB-KW"/>
</dbReference>
<evidence type="ECO:0000256" key="2">
    <source>
        <dbReference type="ARBA" id="ARBA00007599"/>
    </source>
</evidence>
<dbReference type="SUPFAM" id="SSF52540">
    <property type="entry name" value="P-loop containing nucleoside triphosphate hydrolases"/>
    <property type="match status" value="1"/>
</dbReference>
<dbReference type="AlphaFoldDB" id="A0A1G6GMS9"/>
<reference evidence="12" key="1">
    <citation type="submission" date="2016-09" db="EMBL/GenBank/DDBJ databases">
        <authorList>
            <person name="Varghese N."/>
            <person name="Submissions S."/>
        </authorList>
    </citation>
    <scope>NUCLEOTIDE SEQUENCE [LARGE SCALE GENOMIC DNA]</scope>
    <source>
        <strain evidence="12">ANC 3699</strain>
    </source>
</reference>
<keyword evidence="12" id="KW-1185">Reference proteome</keyword>
<evidence type="ECO:0000256" key="7">
    <source>
        <dbReference type="ARBA" id="ARBA00022741"/>
    </source>
</evidence>
<dbReference type="GO" id="GO:0005737">
    <property type="term" value="C:cytoplasm"/>
    <property type="evidence" value="ECO:0007669"/>
    <property type="project" value="UniProtKB-SubCell"/>
</dbReference>
<protein>
    <recommendedName>
        <fullName evidence="3">tRNA threonylcarbamoyladenosine biosynthesis protein TsaE</fullName>
    </recommendedName>
    <alternativeName>
        <fullName evidence="10">t(6)A37 threonylcarbamoyladenosine biosynthesis protein TsaE</fullName>
    </alternativeName>
</protein>
<accession>A0A1G6GMS9</accession>
<keyword evidence="7" id="KW-0547">Nucleotide-binding</keyword>
<gene>
    <name evidence="11" type="ORF">SAMN05421749_101179</name>
</gene>
<proteinExistence type="inferred from homology"/>
<evidence type="ECO:0000256" key="3">
    <source>
        <dbReference type="ARBA" id="ARBA00019010"/>
    </source>
</evidence>
<dbReference type="OrthoDB" id="9800307at2"/>
<evidence type="ECO:0000313" key="12">
    <source>
        <dbReference type="Proteomes" id="UP000242317"/>
    </source>
</evidence>
<dbReference type="PANTHER" id="PTHR33540:SF2">
    <property type="entry name" value="TRNA THREONYLCARBAMOYLADENOSINE BIOSYNTHESIS PROTEIN TSAE"/>
    <property type="match status" value="1"/>
</dbReference>
<evidence type="ECO:0000256" key="6">
    <source>
        <dbReference type="ARBA" id="ARBA00022723"/>
    </source>
</evidence>
<dbReference type="Pfam" id="PF02367">
    <property type="entry name" value="TsaE"/>
    <property type="match status" value="1"/>
</dbReference>
<comment type="similarity">
    <text evidence="2">Belongs to the TsaE family.</text>
</comment>
<dbReference type="InterPro" id="IPR003442">
    <property type="entry name" value="T6A_TsaE"/>
</dbReference>
<evidence type="ECO:0000256" key="10">
    <source>
        <dbReference type="ARBA" id="ARBA00032441"/>
    </source>
</evidence>
<dbReference type="EMBL" id="FMYK01000001">
    <property type="protein sequence ID" value="SDB83281.1"/>
    <property type="molecule type" value="Genomic_DNA"/>
</dbReference>
<dbReference type="InterPro" id="IPR027417">
    <property type="entry name" value="P-loop_NTPase"/>
</dbReference>
<keyword evidence="6" id="KW-0479">Metal-binding</keyword>
<keyword evidence="4" id="KW-0963">Cytoplasm</keyword>